<proteinExistence type="predicted"/>
<dbReference type="SUPFAM" id="SSF47598">
    <property type="entry name" value="Ribbon-helix-helix"/>
    <property type="match status" value="1"/>
</dbReference>
<dbReference type="GO" id="GO:0006355">
    <property type="term" value="P:regulation of DNA-templated transcription"/>
    <property type="evidence" value="ECO:0007669"/>
    <property type="project" value="InterPro"/>
</dbReference>
<dbReference type="EMBL" id="NSLI01000003">
    <property type="protein sequence ID" value="PAX08112.1"/>
    <property type="molecule type" value="Genomic_DNA"/>
</dbReference>
<dbReference type="InterPro" id="IPR038296">
    <property type="entry name" value="ParD_sf"/>
</dbReference>
<reference evidence="2" key="1">
    <citation type="submission" date="2017-09" db="EMBL/GenBank/DDBJ databases">
        <authorList>
            <person name="Feng G."/>
            <person name="Zhu H."/>
        </authorList>
    </citation>
    <scope>NUCLEOTIDE SEQUENCE [LARGE SCALE GENOMIC DNA]</scope>
    <source>
        <strain evidence="2">1PNM-20</strain>
    </source>
</reference>
<dbReference type="Gene3D" id="6.10.10.120">
    <property type="entry name" value="Antitoxin ParD1-like"/>
    <property type="match status" value="1"/>
</dbReference>
<protein>
    <submittedName>
        <fullName evidence="1">Type II toxin-antitoxin system ParD family antitoxin</fullName>
    </submittedName>
</protein>
<dbReference type="InterPro" id="IPR010985">
    <property type="entry name" value="Ribbon_hlx_hlx"/>
</dbReference>
<evidence type="ECO:0000313" key="2">
    <source>
        <dbReference type="Proteomes" id="UP000218151"/>
    </source>
</evidence>
<gene>
    <name evidence="1" type="ORF">CKY28_11030</name>
</gene>
<accession>A0A2A2SFY3</accession>
<name>A0A2A2SFY3_9SPHN</name>
<sequence>MLLKRNEPGEGSAAASLDGLGRQDYIGNMTQLSVPMPDDLQRWVDSRVAAEGYADAADYVRQLVQRDQDEYEADIRRVQALIDEGLASGIIDAEPEDVLREIIAEMREARD</sequence>
<comment type="caution">
    <text evidence="1">The sequence shown here is derived from an EMBL/GenBank/DDBJ whole genome shotgun (WGS) entry which is preliminary data.</text>
</comment>
<organism evidence="1 2">
    <name type="scientific">Sphingomonas lenta</name>
    <dbReference type="NCBI Taxonomy" id="1141887"/>
    <lineage>
        <taxon>Bacteria</taxon>
        <taxon>Pseudomonadati</taxon>
        <taxon>Pseudomonadota</taxon>
        <taxon>Alphaproteobacteria</taxon>
        <taxon>Sphingomonadales</taxon>
        <taxon>Sphingomonadaceae</taxon>
        <taxon>Sphingomonas</taxon>
    </lineage>
</organism>
<evidence type="ECO:0000313" key="1">
    <source>
        <dbReference type="EMBL" id="PAX08112.1"/>
    </source>
</evidence>
<dbReference type="AlphaFoldDB" id="A0A2A2SFY3"/>
<dbReference type="Proteomes" id="UP000218151">
    <property type="component" value="Unassembled WGS sequence"/>
</dbReference>
<keyword evidence="2" id="KW-1185">Reference proteome</keyword>